<reference evidence="2" key="1">
    <citation type="submission" date="2005-08" db="EMBL/GenBank/DDBJ databases">
        <title>Isolation and characterization of candidate genes for pathogen and herbivory defense in common dandelion (Taraxacum officinale) upon salicylic acid or methyl jasmonate treatment.</title>
        <authorList>
            <person name="Hulzink R.J.M."/>
            <person name="van Dijk P.J."/>
            <person name="Biere A."/>
        </authorList>
    </citation>
    <scope>NUCLEOTIDE SEQUENCE</scope>
</reference>
<evidence type="ECO:0000259" key="1">
    <source>
        <dbReference type="Pfam" id="PF17921"/>
    </source>
</evidence>
<feature type="non-terminal residue" evidence="2">
    <location>
        <position position="1"/>
    </location>
</feature>
<gene>
    <name evidence="2" type="ORF">To106-1rc</name>
</gene>
<dbReference type="PANTHER" id="PTHR47266">
    <property type="entry name" value="ENDONUCLEASE-RELATED"/>
    <property type="match status" value="1"/>
</dbReference>
<dbReference type="InterPro" id="IPR041588">
    <property type="entry name" value="Integrase_H2C2"/>
</dbReference>
<sequence>EGPKAIAQKILRAGYFWPTMVKDVTTTLEKCRSCQIHSNVPAKPGVELTSISSPWPWGIDIVGPFPQASGQL</sequence>
<dbReference type="Gene3D" id="1.10.340.70">
    <property type="match status" value="1"/>
</dbReference>
<feature type="domain" description="Integrase zinc-binding" evidence="1">
    <location>
        <begin position="9"/>
        <end position="37"/>
    </location>
</feature>
<feature type="non-terminal residue" evidence="2">
    <location>
        <position position="72"/>
    </location>
</feature>
<dbReference type="Pfam" id="PF17921">
    <property type="entry name" value="Integrase_H2C2"/>
    <property type="match status" value="1"/>
</dbReference>
<dbReference type="InterPro" id="IPR052160">
    <property type="entry name" value="Gypsy_RT_Integrase-like"/>
</dbReference>
<proteinExistence type="evidence at transcript level"/>
<name>Q3LVF8_TAROF</name>
<accession>Q3LVF8</accession>
<evidence type="ECO:0000313" key="2">
    <source>
        <dbReference type="EMBL" id="ABA27075.1"/>
    </source>
</evidence>
<protein>
    <submittedName>
        <fullName evidence="2">TO106-1rc</fullName>
    </submittedName>
</protein>
<dbReference type="EMBL" id="DQ160141">
    <property type="protein sequence ID" value="ABA27075.1"/>
    <property type="molecule type" value="mRNA"/>
</dbReference>
<dbReference type="AlphaFoldDB" id="Q3LVF8"/>
<organism evidence="2">
    <name type="scientific">Taraxacum officinale</name>
    <name type="common">Common dandelion</name>
    <name type="synonym">Leontodon taraxacum</name>
    <dbReference type="NCBI Taxonomy" id="50225"/>
    <lineage>
        <taxon>Eukaryota</taxon>
        <taxon>Viridiplantae</taxon>
        <taxon>Streptophyta</taxon>
        <taxon>Embryophyta</taxon>
        <taxon>Tracheophyta</taxon>
        <taxon>Spermatophyta</taxon>
        <taxon>Magnoliopsida</taxon>
        <taxon>eudicotyledons</taxon>
        <taxon>Gunneridae</taxon>
        <taxon>Pentapetalae</taxon>
        <taxon>asterids</taxon>
        <taxon>campanulids</taxon>
        <taxon>Asterales</taxon>
        <taxon>Asteraceae</taxon>
        <taxon>Cichorioideae</taxon>
        <taxon>Cichorieae</taxon>
        <taxon>Crepidinae</taxon>
        <taxon>Taraxacum</taxon>
    </lineage>
</organism>